<keyword evidence="9" id="KW-0175">Coiled coil</keyword>
<evidence type="ECO:0000256" key="6">
    <source>
        <dbReference type="ARBA" id="ARBA00022917"/>
    </source>
</evidence>
<name>A0AAU7KEE1_9GAMM</name>
<feature type="region of interest" description="Disordered" evidence="10">
    <location>
        <begin position="280"/>
        <end position="307"/>
    </location>
</feature>
<dbReference type="InterPro" id="IPR045853">
    <property type="entry name" value="Pep_chain_release_fac_I_sf"/>
</dbReference>
<organism evidence="12">
    <name type="scientific">Halomonas sp. RT37</name>
    <dbReference type="NCBI Taxonomy" id="2950872"/>
    <lineage>
        <taxon>Bacteria</taxon>
        <taxon>Pseudomonadati</taxon>
        <taxon>Pseudomonadota</taxon>
        <taxon>Gammaproteobacteria</taxon>
        <taxon>Oceanospirillales</taxon>
        <taxon>Halomonadaceae</taxon>
        <taxon>Halomonas</taxon>
    </lineage>
</organism>
<proteinExistence type="inferred from homology"/>
<comment type="function">
    <text evidence="1 7">Peptide chain release factor 1 directs the termination of translation in response to the peptide chain termination codons UAG and UAA.</text>
</comment>
<evidence type="ECO:0000256" key="10">
    <source>
        <dbReference type="SAM" id="MobiDB-lite"/>
    </source>
</evidence>
<dbReference type="PANTHER" id="PTHR43804:SF7">
    <property type="entry name" value="LD18447P"/>
    <property type="match status" value="1"/>
</dbReference>
<dbReference type="FunFam" id="3.30.70.1660:FF:000004">
    <property type="entry name" value="Peptide chain release factor 1"/>
    <property type="match status" value="1"/>
</dbReference>
<evidence type="ECO:0000259" key="11">
    <source>
        <dbReference type="PROSITE" id="PS00745"/>
    </source>
</evidence>
<protein>
    <recommendedName>
        <fullName evidence="7 8">Peptide chain release factor 1</fullName>
        <shortName evidence="7">RF-1</shortName>
    </recommendedName>
</protein>
<keyword evidence="5 7" id="KW-0963">Cytoplasm</keyword>
<evidence type="ECO:0000256" key="3">
    <source>
        <dbReference type="ARBA" id="ARBA00010835"/>
    </source>
</evidence>
<evidence type="ECO:0000256" key="8">
    <source>
        <dbReference type="NCBIfam" id="TIGR00019"/>
    </source>
</evidence>
<evidence type="ECO:0000256" key="5">
    <source>
        <dbReference type="ARBA" id="ARBA00022490"/>
    </source>
</evidence>
<dbReference type="SUPFAM" id="SSF75620">
    <property type="entry name" value="Release factor"/>
    <property type="match status" value="1"/>
</dbReference>
<dbReference type="InterPro" id="IPR004373">
    <property type="entry name" value="RF-1"/>
</dbReference>
<dbReference type="EMBL" id="CP098827">
    <property type="protein sequence ID" value="XBO69563.1"/>
    <property type="molecule type" value="Genomic_DNA"/>
</dbReference>
<dbReference type="InterPro" id="IPR005139">
    <property type="entry name" value="PCRF"/>
</dbReference>
<dbReference type="AlphaFoldDB" id="A0AAU7KEE1"/>
<dbReference type="FunFam" id="3.30.70.1660:FF:000002">
    <property type="entry name" value="Peptide chain release factor 1"/>
    <property type="match status" value="1"/>
</dbReference>
<dbReference type="PROSITE" id="PS00745">
    <property type="entry name" value="RF_PROK_I"/>
    <property type="match status" value="1"/>
</dbReference>
<dbReference type="NCBIfam" id="NF001859">
    <property type="entry name" value="PRK00591.1"/>
    <property type="match status" value="1"/>
</dbReference>
<evidence type="ECO:0000313" key="12">
    <source>
        <dbReference type="EMBL" id="XBO69563.1"/>
    </source>
</evidence>
<feature type="modified residue" description="N5-methylglutamine" evidence="7">
    <location>
        <position position="237"/>
    </location>
</feature>
<dbReference type="NCBIfam" id="TIGR00019">
    <property type="entry name" value="prfA"/>
    <property type="match status" value="1"/>
</dbReference>
<dbReference type="HAMAP" id="MF_00093">
    <property type="entry name" value="Rel_fac_1"/>
    <property type="match status" value="1"/>
</dbReference>
<comment type="similarity">
    <text evidence="3 7">Belongs to the prokaryotic/mitochondrial release factor family.</text>
</comment>
<evidence type="ECO:0000256" key="9">
    <source>
        <dbReference type="SAM" id="Coils"/>
    </source>
</evidence>
<evidence type="ECO:0000256" key="2">
    <source>
        <dbReference type="ARBA" id="ARBA00004496"/>
    </source>
</evidence>
<comment type="PTM">
    <text evidence="7">Methylated by PrmC. Methylation increases the termination efficiency of RF1.</text>
</comment>
<dbReference type="Gene3D" id="6.10.140.1950">
    <property type="match status" value="1"/>
</dbReference>
<evidence type="ECO:0000256" key="7">
    <source>
        <dbReference type="HAMAP-Rule" id="MF_00093"/>
    </source>
</evidence>
<sequence length="363" mass="40653">MKASLRERLDAFVDRFEELSALLSEPDVISDQPRFRDYSREYAELESLVDAWRRYRGVEEDVATAEQMAEDADADMRELAQMEREEGVAKLEELEAELKRLLVPKDPDDGRNVFLEVRAGTGGDEAALFAGDLFRMYSRYAENQGWKVEVVSASHGEQGGYKEIISRVKGEGVYARLKFESGAHRVQRVPATESQGRIHTSACTVAVMPEADEVSDIDINPADLRVDTFRSSGAGGQHVNTTDSAIRITHLPSGVVVECQEERSQHKNRAKAMSLLAARLKQSAQDSQRQEQADARRSLVGSGDRSERIRTYNFPQGRITDHRINLTLYKLNEVVTGDGLDEVIDPLIHEYQAEQLAALQQDG</sequence>
<evidence type="ECO:0000256" key="1">
    <source>
        <dbReference type="ARBA" id="ARBA00002986"/>
    </source>
</evidence>
<dbReference type="GO" id="GO:0005829">
    <property type="term" value="C:cytosol"/>
    <property type="evidence" value="ECO:0007669"/>
    <property type="project" value="UniProtKB-ARBA"/>
</dbReference>
<dbReference type="Pfam" id="PF00472">
    <property type="entry name" value="RF-1"/>
    <property type="match status" value="1"/>
</dbReference>
<comment type="subcellular location">
    <subcellularLocation>
        <location evidence="2 7">Cytoplasm</location>
    </subcellularLocation>
</comment>
<feature type="coiled-coil region" evidence="9">
    <location>
        <begin position="55"/>
        <end position="97"/>
    </location>
</feature>
<dbReference type="Gene3D" id="3.30.160.20">
    <property type="match status" value="1"/>
</dbReference>
<dbReference type="SMART" id="SM00937">
    <property type="entry name" value="PCRF"/>
    <property type="match status" value="1"/>
</dbReference>
<dbReference type="PANTHER" id="PTHR43804">
    <property type="entry name" value="LD18447P"/>
    <property type="match status" value="1"/>
</dbReference>
<feature type="domain" description="Prokaryotic-type class I peptide chain release factors" evidence="11">
    <location>
        <begin position="230"/>
        <end position="246"/>
    </location>
</feature>
<reference evidence="12" key="1">
    <citation type="submission" date="2022-06" db="EMBL/GenBank/DDBJ databases">
        <title>A novel DMS-producing enzyme.</title>
        <authorList>
            <person name="Zhang Y."/>
        </authorList>
    </citation>
    <scope>NUCLEOTIDE SEQUENCE</scope>
    <source>
        <strain evidence="12">RT37</strain>
    </source>
</reference>
<dbReference type="RefSeq" id="WP_108448942.1">
    <property type="nucleotide sequence ID" value="NZ_CP098827.1"/>
</dbReference>
<keyword evidence="6 7" id="KW-0648">Protein biosynthesis</keyword>
<dbReference type="InterPro" id="IPR000352">
    <property type="entry name" value="Pep_chain_release_fac_I"/>
</dbReference>
<dbReference type="Gene3D" id="3.30.70.1660">
    <property type="match status" value="2"/>
</dbReference>
<dbReference type="FunFam" id="3.30.160.20:FF:000004">
    <property type="entry name" value="Peptide chain release factor 1"/>
    <property type="match status" value="1"/>
</dbReference>
<accession>A0AAU7KEE1</accession>
<dbReference type="Pfam" id="PF03462">
    <property type="entry name" value="PCRF"/>
    <property type="match status" value="1"/>
</dbReference>
<dbReference type="GO" id="GO:0016149">
    <property type="term" value="F:translation release factor activity, codon specific"/>
    <property type="evidence" value="ECO:0007669"/>
    <property type="project" value="UniProtKB-UniRule"/>
</dbReference>
<gene>
    <name evidence="7 12" type="primary">prfA</name>
    <name evidence="12" type="ORF">NFG58_13095</name>
</gene>
<keyword evidence="4 7" id="KW-0488">Methylation</keyword>
<evidence type="ECO:0000256" key="4">
    <source>
        <dbReference type="ARBA" id="ARBA00022481"/>
    </source>
</evidence>
<dbReference type="InterPro" id="IPR050057">
    <property type="entry name" value="Prokaryotic/Mito_RF"/>
</dbReference>
<feature type="compositionally biased region" description="Basic and acidic residues" evidence="10">
    <location>
        <begin position="288"/>
        <end position="297"/>
    </location>
</feature>